<dbReference type="GO" id="GO:0019887">
    <property type="term" value="F:protein kinase regulator activity"/>
    <property type="evidence" value="ECO:0007669"/>
    <property type="project" value="InterPro"/>
</dbReference>
<feature type="region of interest" description="Disordered" evidence="9">
    <location>
        <begin position="793"/>
        <end position="819"/>
    </location>
</feature>
<comment type="similarity">
    <text evidence="1">Belongs to the casein kinase 2 subunit beta family.</text>
</comment>
<feature type="region of interest" description="Disordered" evidence="9">
    <location>
        <begin position="852"/>
        <end position="889"/>
    </location>
</feature>
<dbReference type="SMART" id="SM00066">
    <property type="entry name" value="GAL4"/>
    <property type="match status" value="1"/>
</dbReference>
<dbReference type="Gene3D" id="2.20.25.20">
    <property type="match status" value="1"/>
</dbReference>
<dbReference type="InterPro" id="IPR036864">
    <property type="entry name" value="Zn2-C6_fun-type_DNA-bd_sf"/>
</dbReference>
<dbReference type="SMART" id="SM01085">
    <property type="entry name" value="CK_II_beta"/>
    <property type="match status" value="1"/>
</dbReference>
<keyword evidence="4" id="KW-0805">Transcription regulation</keyword>
<dbReference type="PROSITE" id="PS01101">
    <property type="entry name" value="CK2_BETA"/>
    <property type="match status" value="1"/>
</dbReference>
<keyword evidence="5" id="KW-0238">DNA-binding</keyword>
<evidence type="ECO:0000259" key="10">
    <source>
        <dbReference type="PROSITE" id="PS50048"/>
    </source>
</evidence>
<dbReference type="PROSITE" id="PS00463">
    <property type="entry name" value="ZN2_CY6_FUNGAL_1"/>
    <property type="match status" value="1"/>
</dbReference>
<evidence type="ECO:0000313" key="12">
    <source>
        <dbReference type="Proteomes" id="UP000322873"/>
    </source>
</evidence>
<keyword evidence="7" id="KW-0539">Nucleus</keyword>
<feature type="region of interest" description="Disordered" evidence="9">
    <location>
        <begin position="350"/>
        <end position="409"/>
    </location>
</feature>
<evidence type="ECO:0000313" key="11">
    <source>
        <dbReference type="EMBL" id="KAA8566816.1"/>
    </source>
</evidence>
<dbReference type="Pfam" id="PF01214">
    <property type="entry name" value="CK_II_beta"/>
    <property type="match status" value="1"/>
</dbReference>
<dbReference type="CDD" id="cd00067">
    <property type="entry name" value="GAL4"/>
    <property type="match status" value="1"/>
</dbReference>
<dbReference type="GO" id="GO:0000981">
    <property type="term" value="F:DNA-binding transcription factor activity, RNA polymerase II-specific"/>
    <property type="evidence" value="ECO:0007669"/>
    <property type="project" value="InterPro"/>
</dbReference>
<keyword evidence="6" id="KW-0804">Transcription</keyword>
<proteinExistence type="inferred from homology"/>
<keyword evidence="12" id="KW-1185">Reference proteome</keyword>
<name>A0A5M9JGF2_MONFR</name>
<dbReference type="SUPFAM" id="SSF57798">
    <property type="entry name" value="Casein kinase II beta subunit"/>
    <property type="match status" value="1"/>
</dbReference>
<dbReference type="PANTHER" id="PTHR36206:SF4">
    <property type="entry name" value="HYPOTHETICAL CONSERVED PROTEIN (EUROFUNG)-RELATED"/>
    <property type="match status" value="1"/>
</dbReference>
<feature type="region of interest" description="Disordered" evidence="9">
    <location>
        <begin position="1"/>
        <end position="37"/>
    </location>
</feature>
<evidence type="ECO:0000256" key="2">
    <source>
        <dbReference type="ARBA" id="ARBA00022723"/>
    </source>
</evidence>
<dbReference type="GO" id="GO:0005956">
    <property type="term" value="C:protein kinase CK2 complex"/>
    <property type="evidence" value="ECO:0007669"/>
    <property type="project" value="InterPro"/>
</dbReference>
<feature type="compositionally biased region" description="Basic and acidic residues" evidence="9">
    <location>
        <begin position="874"/>
        <end position="886"/>
    </location>
</feature>
<feature type="compositionally biased region" description="Low complexity" evidence="9">
    <location>
        <begin position="713"/>
        <end position="728"/>
    </location>
</feature>
<keyword evidence="2" id="KW-0479">Metal-binding</keyword>
<feature type="region of interest" description="Disordered" evidence="9">
    <location>
        <begin position="712"/>
        <end position="742"/>
    </location>
</feature>
<feature type="region of interest" description="Disordered" evidence="9">
    <location>
        <begin position="309"/>
        <end position="336"/>
    </location>
</feature>
<dbReference type="InterPro" id="IPR035991">
    <property type="entry name" value="Casein_kinase_II_beta-like"/>
</dbReference>
<keyword evidence="3" id="KW-0862">Zinc</keyword>
<dbReference type="PRINTS" id="PR00472">
    <property type="entry name" value="CASNKINASEII"/>
</dbReference>
<evidence type="ECO:0000256" key="6">
    <source>
        <dbReference type="ARBA" id="ARBA00023163"/>
    </source>
</evidence>
<dbReference type="InterPro" id="IPR001138">
    <property type="entry name" value="Zn2Cys6_DnaBD"/>
</dbReference>
<evidence type="ECO:0000256" key="1">
    <source>
        <dbReference type="ARBA" id="ARBA00006941"/>
    </source>
</evidence>
<feature type="region of interest" description="Disordered" evidence="9">
    <location>
        <begin position="263"/>
        <end position="295"/>
    </location>
</feature>
<dbReference type="VEuPathDB" id="FungiDB:MFRU_066g00230"/>
<dbReference type="VEuPathDB" id="FungiDB:MFRU_066g00220"/>
<feature type="compositionally biased region" description="Basic and acidic residues" evidence="9">
    <location>
        <begin position="283"/>
        <end position="293"/>
    </location>
</feature>
<feature type="domain" description="Zn(2)-C6 fungal-type" evidence="10">
    <location>
        <begin position="43"/>
        <end position="71"/>
    </location>
</feature>
<protein>
    <recommendedName>
        <fullName evidence="10">Zn(2)-C6 fungal-type domain-containing protein</fullName>
    </recommendedName>
</protein>
<feature type="compositionally biased region" description="Polar residues" evidence="9">
    <location>
        <begin position="360"/>
        <end position="375"/>
    </location>
</feature>
<feature type="compositionally biased region" description="Polar residues" evidence="9">
    <location>
        <begin position="309"/>
        <end position="321"/>
    </location>
</feature>
<evidence type="ECO:0000256" key="3">
    <source>
        <dbReference type="ARBA" id="ARBA00022833"/>
    </source>
</evidence>
<evidence type="ECO:0000256" key="5">
    <source>
        <dbReference type="ARBA" id="ARBA00023125"/>
    </source>
</evidence>
<dbReference type="Pfam" id="PF00172">
    <property type="entry name" value="Zn_clus"/>
    <property type="match status" value="1"/>
</dbReference>
<dbReference type="InterPro" id="IPR000704">
    <property type="entry name" value="Casein_kinase_II_reg-sub"/>
</dbReference>
<dbReference type="Gene3D" id="1.10.1820.10">
    <property type="entry name" value="protein kinase ck2 holoenzyme, chain C, domain 1"/>
    <property type="match status" value="1"/>
</dbReference>
<reference evidence="11 12" key="1">
    <citation type="submission" date="2019-06" db="EMBL/GenBank/DDBJ databases">
        <title>Genome Sequence of the Brown Rot Fungal Pathogen Monilinia fructicola.</title>
        <authorList>
            <person name="De Miccolis Angelini R.M."/>
            <person name="Landi L."/>
            <person name="Abate D."/>
            <person name="Pollastro S."/>
            <person name="Romanazzi G."/>
            <person name="Faretra F."/>
        </authorList>
    </citation>
    <scope>NUCLEOTIDE SEQUENCE [LARGE SCALE GENOMIC DNA]</scope>
    <source>
        <strain evidence="11 12">Mfrc123</strain>
    </source>
</reference>
<organism evidence="11 12">
    <name type="scientific">Monilinia fructicola</name>
    <name type="common">Brown rot fungus</name>
    <name type="synonym">Ciboria fructicola</name>
    <dbReference type="NCBI Taxonomy" id="38448"/>
    <lineage>
        <taxon>Eukaryota</taxon>
        <taxon>Fungi</taxon>
        <taxon>Dikarya</taxon>
        <taxon>Ascomycota</taxon>
        <taxon>Pezizomycotina</taxon>
        <taxon>Leotiomycetes</taxon>
        <taxon>Helotiales</taxon>
        <taxon>Sclerotiniaceae</taxon>
        <taxon>Monilinia</taxon>
    </lineage>
</organism>
<dbReference type="AlphaFoldDB" id="A0A5M9JGF2"/>
<dbReference type="Gene3D" id="4.10.240.10">
    <property type="entry name" value="Zn(2)-C6 fungal-type DNA-binding domain"/>
    <property type="match status" value="1"/>
</dbReference>
<sequence length="1103" mass="123910">MKRDPRTSFMETGRNRCERQSVQEDGPRPTKRVRASKPKVKSGCVTCKARRVKCDESKPQCLRCQKFGQICGGYAHETPSRGSMMPIQPRIPTADFYTPSISLEATEEEGRYFRYFCDRTAYQLPGYFDPSFWNHIILQESHNITPIRHAVIAIGALNKAIEEAPGPHLKVNVIQDINKKHLEFAILHYASSVQQTYGGLKLLRSYYAGKPGSKPWIPRRLSEGFKKNPQTDKVIAKVHGRPGMDSSSKSTAISSHIEEYLETETPTHQSALASTVDRTPTPRQRDYSPRLDEMPIPSHYKASLTLEQQHSLSGTPTQNYPNAYHTPSEYLSPNDHEHSDIAIPAFIASKDSSSHHSSSNIYTPESTHTPPSMGNTPPPTAYRSSQSPPVLANPRKRPIQSRSPTPPILQNDFTLEENIMQAFVRLDGQGLFFGMTPGIPPLIWDIHSTHHIPIPRAFTSFSEAQHCWDFLMDRTLQYYRRTLFNRKFASTKSDTPSEIAQQYAGYSAELNEFERAFQPILNSAISPQGEVLNQAAIVLTTHLKATAITLSAVTSTSEMVYDSFMNDFRYIVEAAELLVTRSEATPSVLNSSRFSFDIGVVPPLHVVATKCREPNIRRKAVDLLFRTPRQEGMWDGVLSARIGRWIISCEEDGLDIPMRFETPYVQPDYHNQSFQYEQSPQSYDELLSPEYWSNGEIVPDVDILQESFAPYWSQSQSPTPRTPSSLTLACTPPMKERAPGPRRNNVWMVNRRVSSKIHAERRKQTLIGKKLYPQNPYQLAPYQPCLTTYRAQGPTSANPTTNTSEWDIHSTTRSNQSATWKPTALQDDFNLTGLQTQVAMYKEALEMILDVEPEEDEDDEDDEEDEDEDASIEGEDRTGRRAAAERRHQRMASDLSIIESSAEMLYGLIHQRFICSRAGIQQMSEKYDLAHFGVCPRTHCEQVRTLPVGLSDVPGEDTVKLFCPSCLDQKGIRGIGGHGARALAHANDEEKEKINGMNASNLAPGLGKGKVYEPRIYGFKVSERARSGPRMAWLRKRPDEVRELDEATAYAMEHAEDSDEGIDIAPGGASASARLKPRRRNPKALANNGGSPMSVEANGEIFS</sequence>
<comment type="caution">
    <text evidence="11">The sequence shown here is derived from an EMBL/GenBank/DDBJ whole genome shotgun (WGS) entry which is preliminary data.</text>
</comment>
<feature type="compositionally biased region" description="Acidic residues" evidence="9">
    <location>
        <begin position="852"/>
        <end position="873"/>
    </location>
</feature>
<evidence type="ECO:0000256" key="4">
    <source>
        <dbReference type="ARBA" id="ARBA00023015"/>
    </source>
</evidence>
<dbReference type="PANTHER" id="PTHR36206">
    <property type="entry name" value="ASPERCRYPTIN BIOSYNTHESIS CLUSTER-SPECIFIC TRANSCRIPTION REGULATOR ATNN-RELATED"/>
    <property type="match status" value="1"/>
</dbReference>
<dbReference type="PROSITE" id="PS50048">
    <property type="entry name" value="ZN2_CY6_FUNGAL_2"/>
    <property type="match status" value="1"/>
</dbReference>
<dbReference type="SUPFAM" id="SSF57701">
    <property type="entry name" value="Zn2/Cys6 DNA-binding domain"/>
    <property type="match status" value="1"/>
</dbReference>
<accession>A0A5M9JGF2</accession>
<comment type="function">
    <text evidence="8">Regulatory subunit of casein kinase II/CK2. As part of the kinase complex regulates the basal catalytic activity of the alpha subunit a constitutively active serine/threonine-protein kinase that phosphorylates a large number of substrates containing acidic residues C-terminal to the phosphorylated serine or threonine.</text>
</comment>
<evidence type="ECO:0000256" key="7">
    <source>
        <dbReference type="ARBA" id="ARBA00023242"/>
    </source>
</evidence>
<evidence type="ECO:0000256" key="8">
    <source>
        <dbReference type="ARBA" id="ARBA00045899"/>
    </source>
</evidence>
<evidence type="ECO:0000256" key="9">
    <source>
        <dbReference type="SAM" id="MobiDB-lite"/>
    </source>
</evidence>
<dbReference type="InterPro" id="IPR016149">
    <property type="entry name" value="Casein_kin_II_reg-sub_N"/>
</dbReference>
<dbReference type="EMBL" id="VICG01000011">
    <property type="protein sequence ID" value="KAA8566816.1"/>
    <property type="molecule type" value="Genomic_DNA"/>
</dbReference>
<dbReference type="GO" id="GO:0003677">
    <property type="term" value="F:DNA binding"/>
    <property type="evidence" value="ECO:0007669"/>
    <property type="project" value="UniProtKB-KW"/>
</dbReference>
<feature type="compositionally biased region" description="Basic and acidic residues" evidence="9">
    <location>
        <begin position="13"/>
        <end position="28"/>
    </location>
</feature>
<dbReference type="InterPro" id="IPR052360">
    <property type="entry name" value="Transcr_Regulatory_Proteins"/>
</dbReference>
<feature type="compositionally biased region" description="Polar residues" evidence="9">
    <location>
        <begin position="264"/>
        <end position="282"/>
    </location>
</feature>
<dbReference type="Proteomes" id="UP000322873">
    <property type="component" value="Unassembled WGS sequence"/>
</dbReference>
<feature type="region of interest" description="Disordered" evidence="9">
    <location>
        <begin position="1054"/>
        <end position="1103"/>
    </location>
</feature>
<dbReference type="GO" id="GO:0008270">
    <property type="term" value="F:zinc ion binding"/>
    <property type="evidence" value="ECO:0007669"/>
    <property type="project" value="InterPro"/>
</dbReference>
<gene>
    <name evidence="11" type="ORF">EYC84_009915</name>
</gene>